<dbReference type="EMBL" id="POTW01000125">
    <property type="protein sequence ID" value="PZF79637.1"/>
    <property type="molecule type" value="Genomic_DNA"/>
</dbReference>
<keyword evidence="2" id="KW-0732">Signal</keyword>
<feature type="transmembrane region" description="Helical" evidence="1">
    <location>
        <begin position="514"/>
        <end position="543"/>
    </location>
</feature>
<feature type="signal peptide" evidence="2">
    <location>
        <begin position="1"/>
        <end position="23"/>
    </location>
</feature>
<proteinExistence type="predicted"/>
<dbReference type="Pfam" id="PF06101">
    <property type="entry name" value="Vps62"/>
    <property type="match status" value="1"/>
</dbReference>
<feature type="chain" id="PRO_5015854100" description="DUF946 domain-containing protein" evidence="2">
    <location>
        <begin position="24"/>
        <end position="658"/>
    </location>
</feature>
<feature type="transmembrane region" description="Helical" evidence="1">
    <location>
        <begin position="574"/>
        <end position="602"/>
    </location>
</feature>
<feature type="transmembrane region" description="Helical" evidence="1">
    <location>
        <begin position="419"/>
        <end position="442"/>
    </location>
</feature>
<reference evidence="3 4" key="1">
    <citation type="submission" date="2018-01" db="EMBL/GenBank/DDBJ databases">
        <title>Draft genome sequence of Jiangella sp. GTF31.</title>
        <authorList>
            <person name="Sahin N."/>
            <person name="Ay H."/>
            <person name="Saygin H."/>
        </authorList>
    </citation>
    <scope>NUCLEOTIDE SEQUENCE [LARGE SCALE GENOMIC DNA]</scope>
    <source>
        <strain evidence="3 4">GTF31</strain>
    </source>
</reference>
<accession>A0A2W2BVH4</accession>
<dbReference type="PANTHER" id="PTHR48174">
    <property type="entry name" value="DUF946 FAMILY PROTEIN"/>
    <property type="match status" value="1"/>
</dbReference>
<dbReference type="AlphaFoldDB" id="A0A2W2BVH4"/>
<dbReference type="Proteomes" id="UP000248764">
    <property type="component" value="Unassembled WGS sequence"/>
</dbReference>
<evidence type="ECO:0008006" key="5">
    <source>
        <dbReference type="Google" id="ProtNLM"/>
    </source>
</evidence>
<evidence type="ECO:0000313" key="3">
    <source>
        <dbReference type="EMBL" id="PZF79637.1"/>
    </source>
</evidence>
<evidence type="ECO:0000313" key="4">
    <source>
        <dbReference type="Proteomes" id="UP000248764"/>
    </source>
</evidence>
<protein>
    <recommendedName>
        <fullName evidence="5">DUF946 domain-containing protein</fullName>
    </recommendedName>
</protein>
<organism evidence="3 4">
    <name type="scientific">Jiangella anatolica</name>
    <dbReference type="NCBI Taxonomy" id="2670374"/>
    <lineage>
        <taxon>Bacteria</taxon>
        <taxon>Bacillati</taxon>
        <taxon>Actinomycetota</taxon>
        <taxon>Actinomycetes</taxon>
        <taxon>Jiangellales</taxon>
        <taxon>Jiangellaceae</taxon>
        <taxon>Jiangella</taxon>
    </lineage>
</organism>
<keyword evidence="1" id="KW-0812">Transmembrane</keyword>
<gene>
    <name evidence="3" type="ORF">C1I92_30145</name>
</gene>
<keyword evidence="4" id="KW-1185">Reference proteome</keyword>
<evidence type="ECO:0000256" key="2">
    <source>
        <dbReference type="SAM" id="SignalP"/>
    </source>
</evidence>
<dbReference type="InterPro" id="IPR009291">
    <property type="entry name" value="Vps62"/>
</dbReference>
<name>A0A2W2BVH4_9ACTN</name>
<comment type="caution">
    <text evidence="3">The sequence shown here is derived from an EMBL/GenBank/DDBJ whole genome shotgun (WGS) entry which is preliminary data.</text>
</comment>
<feature type="transmembrane region" description="Helical" evidence="1">
    <location>
        <begin position="609"/>
        <end position="634"/>
    </location>
</feature>
<feature type="transmembrane region" description="Helical" evidence="1">
    <location>
        <begin position="368"/>
        <end position="385"/>
    </location>
</feature>
<dbReference type="RefSeq" id="WP_111258335.1">
    <property type="nucleotide sequence ID" value="NZ_POTW01000125.1"/>
</dbReference>
<evidence type="ECO:0000256" key="1">
    <source>
        <dbReference type="SAM" id="Phobius"/>
    </source>
</evidence>
<feature type="transmembrane region" description="Helical" evidence="1">
    <location>
        <begin position="462"/>
        <end position="484"/>
    </location>
</feature>
<dbReference type="PANTHER" id="PTHR48174:SF5">
    <property type="entry name" value="VACUOLAR PROTEIN SORTING-ASSOCIATED PROTEIN 62"/>
    <property type="match status" value="1"/>
</dbReference>
<keyword evidence="1" id="KW-1133">Transmembrane helix</keyword>
<keyword evidence="1" id="KW-0472">Membrane</keyword>
<sequence>MVPALLGLLAVAATTVPAAPADAATAQVTAHATATQDVSPAAIRTQDAAEEELVLRYAPVVRVREQEEPCGDGEPYPPTDVDVLMDNDGVALRGPWTANDLVGIGPNADDIGAGLLDYHLDFPGDALAPGCGYEQWGRTISRGTSPTVYGRVVADAARPEQIAVQYWFFYVFNDFNNLHEGDWEMIQLVFDAPDAESALDVDPTSVGYSQHSGAERADWGDEKLEIVDDTHPVVYPAEGSHANFFSPALYLGASSATGVGCDDATDPHTELRTRTAVVPAEDYQAEYPWLGFEGRWGERQEAFYNGPTGPNMKSQWTAPIRWSETGWRDSSATVPLGASLTPNATDAFCGAVEAGSDVLRQLLRNPQAVLLGLAVIVALLAAIASRTRWGPGDPYPVMQRRSWGRIIVAARRMYARHPLLFIGIGLVYVPVMLLAAGLQWLLVEAGELTSLVDTDGDQNVASVFVVVLMGGAISLLAYFCVVAATAQALRGLDAGERVTVLSAYRAVRAKLRPLALVAARLVVVCWALLLFVFTAPLALVYAVRNGFAVQAVMMEDRPAGAAFRRSRDVVRGQWWRATAVAALVVGLGAITGPLVGVILLLVSDGSFNVINLITALVYVVTIPFVALVLGYLYVDLSLRAGSPEAGEDRPDVRAEVLS</sequence>